<keyword evidence="3" id="KW-1185">Reference proteome</keyword>
<protein>
    <submittedName>
        <fullName evidence="2">Stage III sporulation protein AD</fullName>
    </submittedName>
</protein>
<keyword evidence="1" id="KW-0472">Membrane</keyword>
<feature type="transmembrane region" description="Helical" evidence="1">
    <location>
        <begin position="29"/>
        <end position="51"/>
    </location>
</feature>
<feature type="transmembrane region" description="Helical" evidence="1">
    <location>
        <begin position="6"/>
        <end position="22"/>
    </location>
</feature>
<keyword evidence="1" id="KW-0812">Transmembrane</keyword>
<evidence type="ECO:0000313" key="3">
    <source>
        <dbReference type="Proteomes" id="UP000027931"/>
    </source>
</evidence>
<name>A0A074M9B8_9BACL</name>
<dbReference type="AlphaFoldDB" id="A0A074M9B8"/>
<feature type="transmembrane region" description="Helical" evidence="1">
    <location>
        <begin position="57"/>
        <end position="81"/>
    </location>
</feature>
<reference evidence="2 3" key="1">
    <citation type="journal article" date="2013" name="Int. J. Syst. Evol. Microbiol.">
        <title>Tumebacillus flagellatus sp. nov., an alpha-amylase/pullulanase-producing bacterium isolated from cassava wastewater.</title>
        <authorList>
            <person name="Wang Q."/>
            <person name="Xie N."/>
            <person name="Qin Y."/>
            <person name="Shen N."/>
            <person name="Zhu J."/>
            <person name="Mi H."/>
            <person name="Huang R."/>
        </authorList>
    </citation>
    <scope>NUCLEOTIDE SEQUENCE [LARGE SCALE GENOMIC DNA]</scope>
    <source>
        <strain evidence="2 3">GST4</strain>
    </source>
</reference>
<dbReference type="RefSeq" id="WP_038090120.1">
    <property type="nucleotide sequence ID" value="NZ_JMIR01000021.1"/>
</dbReference>
<dbReference type="InterPro" id="IPR014211">
    <property type="entry name" value="Spore_III_AD"/>
</dbReference>
<comment type="caution">
    <text evidence="2">The sequence shown here is derived from an EMBL/GenBank/DDBJ whole genome shotgun (WGS) entry which is preliminary data.</text>
</comment>
<organism evidence="2 3">
    <name type="scientific">Tumebacillus flagellatus</name>
    <dbReference type="NCBI Taxonomy" id="1157490"/>
    <lineage>
        <taxon>Bacteria</taxon>
        <taxon>Bacillati</taxon>
        <taxon>Bacillota</taxon>
        <taxon>Bacilli</taxon>
        <taxon>Bacillales</taxon>
        <taxon>Alicyclobacillaceae</taxon>
        <taxon>Tumebacillus</taxon>
    </lineage>
</organism>
<dbReference type="eggNOG" id="ENOG5032SJW">
    <property type="taxonomic scope" value="Bacteria"/>
</dbReference>
<sequence>MDIIQIVGLGLTATMLIVVVKGKSPQIAFLLTLLVGVFLFIFLLDKIQLVINLLEKLSVQAGVEMIFLQTILKIIGIAYIAEFAAQIAKDAGEGSIASKIELAGKILILVLALPIVQRVVETVLNLLPT</sequence>
<dbReference type="Pfam" id="PF06686">
    <property type="entry name" value="SpoIIIAC"/>
    <property type="match status" value="2"/>
</dbReference>
<evidence type="ECO:0000256" key="1">
    <source>
        <dbReference type="SAM" id="Phobius"/>
    </source>
</evidence>
<keyword evidence="1" id="KW-1133">Transmembrane helix</keyword>
<proteinExistence type="predicted"/>
<dbReference type="STRING" id="1157490.EL26_14990"/>
<evidence type="ECO:0000313" key="2">
    <source>
        <dbReference type="EMBL" id="KEO82537.1"/>
    </source>
</evidence>
<gene>
    <name evidence="2" type="ORF">EL26_14990</name>
</gene>
<dbReference type="Proteomes" id="UP000027931">
    <property type="component" value="Unassembled WGS sequence"/>
</dbReference>
<accession>A0A074M9B8</accession>
<dbReference type="EMBL" id="JMIR01000021">
    <property type="protein sequence ID" value="KEO82537.1"/>
    <property type="molecule type" value="Genomic_DNA"/>
</dbReference>
<dbReference type="OrthoDB" id="1682150at2"/>
<dbReference type="InterPro" id="IPR025664">
    <property type="entry name" value="Spore_III_AC/AD"/>
</dbReference>
<dbReference type="NCBIfam" id="TIGR02849">
    <property type="entry name" value="spore_III_AD"/>
    <property type="match status" value="1"/>
</dbReference>